<sequence length="141" mass="14302">MASTTSAPATRKRVLHPGSPGMLVGGLLIVVGSLLPWIFVAGLTMSGSLPLKLWLLSSGCLAVAGALVPRRWFAIVHCALAGLTAGVLVAWQLALLIRISATTDAWGAALPSIGLVMVGGGAVVTLATAVRLVRAPGQPHP</sequence>
<keyword evidence="1" id="KW-1133">Transmembrane helix</keyword>
<evidence type="ECO:0000313" key="2">
    <source>
        <dbReference type="EMBL" id="MCA5893372.1"/>
    </source>
</evidence>
<keyword evidence="1" id="KW-0472">Membrane</keyword>
<accession>A0ABS7ZEB6</accession>
<name>A0ABS7ZEB6_9MICO</name>
<feature type="transmembrane region" description="Helical" evidence="1">
    <location>
        <begin position="21"/>
        <end position="39"/>
    </location>
</feature>
<evidence type="ECO:0008006" key="4">
    <source>
        <dbReference type="Google" id="ProtNLM"/>
    </source>
</evidence>
<keyword evidence="3" id="KW-1185">Reference proteome</keyword>
<proteinExistence type="predicted"/>
<comment type="caution">
    <text evidence="2">The sequence shown here is derived from an EMBL/GenBank/DDBJ whole genome shotgun (WGS) entry which is preliminary data.</text>
</comment>
<evidence type="ECO:0000313" key="3">
    <source>
        <dbReference type="Proteomes" id="UP001319870"/>
    </source>
</evidence>
<reference evidence="2 3" key="1">
    <citation type="submission" date="2021-09" db="EMBL/GenBank/DDBJ databases">
        <title>Isoptericola luteus sp. nov., a novel bacterium isolated from Harbin, the capital city of Heilongjiang province.</title>
        <authorList>
            <person name="Li J."/>
        </authorList>
    </citation>
    <scope>NUCLEOTIDE SEQUENCE [LARGE SCALE GENOMIC DNA]</scope>
    <source>
        <strain evidence="2 3">NEAU-Y5</strain>
    </source>
</reference>
<protein>
    <recommendedName>
        <fullName evidence="4">Transmembrane protein</fullName>
    </recommendedName>
</protein>
<gene>
    <name evidence="2" type="ORF">LEP48_08405</name>
</gene>
<dbReference type="Proteomes" id="UP001319870">
    <property type="component" value="Unassembled WGS sequence"/>
</dbReference>
<feature type="transmembrane region" description="Helical" evidence="1">
    <location>
        <begin position="109"/>
        <end position="133"/>
    </location>
</feature>
<dbReference type="EMBL" id="JAIXCQ010000004">
    <property type="protein sequence ID" value="MCA5893372.1"/>
    <property type="molecule type" value="Genomic_DNA"/>
</dbReference>
<feature type="transmembrane region" description="Helical" evidence="1">
    <location>
        <begin position="75"/>
        <end position="97"/>
    </location>
</feature>
<dbReference type="RefSeq" id="WP_225565125.1">
    <property type="nucleotide sequence ID" value="NZ_JAIXCQ010000004.1"/>
</dbReference>
<feature type="transmembrane region" description="Helical" evidence="1">
    <location>
        <begin position="51"/>
        <end position="68"/>
    </location>
</feature>
<organism evidence="2 3">
    <name type="scientific">Isoptericola luteus</name>
    <dbReference type="NCBI Taxonomy" id="2879484"/>
    <lineage>
        <taxon>Bacteria</taxon>
        <taxon>Bacillati</taxon>
        <taxon>Actinomycetota</taxon>
        <taxon>Actinomycetes</taxon>
        <taxon>Micrococcales</taxon>
        <taxon>Promicromonosporaceae</taxon>
        <taxon>Isoptericola</taxon>
    </lineage>
</organism>
<evidence type="ECO:0000256" key="1">
    <source>
        <dbReference type="SAM" id="Phobius"/>
    </source>
</evidence>
<keyword evidence="1" id="KW-0812">Transmembrane</keyword>